<accession>A0ACC5ST22</accession>
<dbReference type="Proteomes" id="UP000823773">
    <property type="component" value="Unassembled WGS sequence"/>
</dbReference>
<reference evidence="1" key="1">
    <citation type="submission" date="2021-03" db="EMBL/GenBank/DDBJ databases">
        <title>Genomic Encyclopedia of Type Strains, Phase IV (KMG-IV): sequencing the most valuable type-strain genomes for metagenomic binning, comparative biology and taxonomic classification.</title>
        <authorList>
            <person name="Goeker M."/>
        </authorList>
    </citation>
    <scope>NUCLEOTIDE SEQUENCE</scope>
    <source>
        <strain evidence="1">DSM 18131</strain>
    </source>
</reference>
<proteinExistence type="predicted"/>
<organism evidence="1 2">
    <name type="scientific">Ensifer adhaerens</name>
    <name type="common">Sinorhizobium morelense</name>
    <dbReference type="NCBI Taxonomy" id="106592"/>
    <lineage>
        <taxon>Bacteria</taxon>
        <taxon>Pseudomonadati</taxon>
        <taxon>Pseudomonadota</taxon>
        <taxon>Alphaproteobacteria</taxon>
        <taxon>Hyphomicrobiales</taxon>
        <taxon>Rhizobiaceae</taxon>
        <taxon>Sinorhizobium/Ensifer group</taxon>
        <taxon>Ensifer</taxon>
    </lineage>
</organism>
<sequence>MRRMLRGLSVIAVLAFTIGTGVANPAAAQGGSQDRSRNAEASGKPSAAPAKNKRPAVVVNHPPPRNGAYYKGIFRN</sequence>
<name>A0ACC5ST22_ENSAD</name>
<evidence type="ECO:0000313" key="2">
    <source>
        <dbReference type="Proteomes" id="UP000823773"/>
    </source>
</evidence>
<dbReference type="EMBL" id="JAGGJR010000002">
    <property type="protein sequence ID" value="MBP1871793.1"/>
    <property type="molecule type" value="Genomic_DNA"/>
</dbReference>
<comment type="caution">
    <text evidence="1">The sequence shown here is derived from an EMBL/GenBank/DDBJ whole genome shotgun (WGS) entry which is preliminary data.</text>
</comment>
<keyword evidence="2" id="KW-1185">Reference proteome</keyword>
<evidence type="ECO:0000313" key="1">
    <source>
        <dbReference type="EMBL" id="MBP1871793.1"/>
    </source>
</evidence>
<protein>
    <submittedName>
        <fullName evidence="1">Uncharacterized protein</fullName>
    </submittedName>
</protein>
<gene>
    <name evidence="1" type="ORF">J2Z19_001505</name>
</gene>